<dbReference type="PANTHER" id="PTHR37028:SF4">
    <property type="entry name" value="ALMS MOTIF DOMAIN-CONTAINING PROTEIN"/>
    <property type="match status" value="1"/>
</dbReference>
<feature type="region of interest" description="Disordered" evidence="1">
    <location>
        <begin position="355"/>
        <end position="374"/>
    </location>
</feature>
<evidence type="ECO:0000313" key="2">
    <source>
        <dbReference type="EMBL" id="GMH60816.1"/>
    </source>
</evidence>
<sequence length="927" mass="103851">MSYYLDSEEPPPPKAQSSSSGPVNPPAPPPSSGPAKGNATVPKKSRIVKPKAPGNTSSAAAAAMSMLNSTGTKKRPTTMRTTVTKSNPPKVALKQTTSTKERSKYNAPPTPDKYVPPTFSRKGATPRASSARSKSATTVRPGEEDFVVSPDKTTVAGSRLYARAKQQQRSIEEKQKAKPYKCTFAPNFETSKKSRGSTDRQVGEFTTGMTESASGQERFDCLYRDAQAKLERKKGLRAREDKNPSGCTFSPAFESSSKHRSRDQTKGIQRMKNLYSDGKKIKTKLEMRKAETAQTEAPNFSPQITKRAKNMDKYRSSSTKSFSDRLYRDERTKFDHLANKKKELEVAGCTFQPKITRSRSAPKSRPSWAVDDDGKKGVSERLYKYNSKIAAKRAVLLEEKEQKIERETPFKPKLATTHYHEARDQRVSGRKKFDTERLMNQGGMQEKAARREALLRAEAKLLTFTPKIPKRRATSAPKSRPTWMNENEDTSNGNEARKRTTEVYDRLYADRLYAEEERVVAKEEQFIRDMRDCTFSPSIPLKKHEKSKISTSTPVWERLYDDKMSIALLREEIKVQKELTGCTFQPTVSQSAARSAKINRMAACQGSSVNDPVHERLSRVEDAKYDLLEIEKERVELSSCTFRPTIRSYNDSVLKKSGIVKLRSSAGNIYERLHEEAKMNKIVLENKKRQFEQQAMEECTFMPKVGIDIDDGLGSVTSGGSTRIDKLAEPKAVYDKRFNLEHSKLQESKRRPSGLGKTMGGSGTANFRERKQQEKNENVVDKIVTGMIVGGGEPGAGTDWGETDDDVVNDNPFTFEELNDATPKTVQTKVQGDAEGGQKTTTEKMERKVTTVTVEELKQLANQQVPQTPVTPVPTTIDTPKKATPIADISVDSNMTPPEEKKSKKELADEFEVWQKEMEKKLGNDGE</sequence>
<feature type="compositionally biased region" description="Basic and acidic residues" evidence="1">
    <location>
        <begin position="190"/>
        <end position="201"/>
    </location>
</feature>
<feature type="compositionally biased region" description="Pro residues" evidence="1">
    <location>
        <begin position="23"/>
        <end position="32"/>
    </location>
</feature>
<feature type="region of interest" description="Disordered" evidence="1">
    <location>
        <begin position="407"/>
        <end position="429"/>
    </location>
</feature>
<feature type="region of interest" description="Disordered" evidence="1">
    <location>
        <begin position="470"/>
        <end position="496"/>
    </location>
</feature>
<organism evidence="2 3">
    <name type="scientific">Triparma retinervis</name>
    <dbReference type="NCBI Taxonomy" id="2557542"/>
    <lineage>
        <taxon>Eukaryota</taxon>
        <taxon>Sar</taxon>
        <taxon>Stramenopiles</taxon>
        <taxon>Ochrophyta</taxon>
        <taxon>Bolidophyceae</taxon>
        <taxon>Parmales</taxon>
        <taxon>Triparmaceae</taxon>
        <taxon>Triparma</taxon>
    </lineage>
</organism>
<feature type="region of interest" description="Disordered" evidence="1">
    <location>
        <begin position="1"/>
        <end position="151"/>
    </location>
</feature>
<feature type="compositionally biased region" description="Low complexity" evidence="1">
    <location>
        <begin position="57"/>
        <end position="66"/>
    </location>
</feature>
<protein>
    <submittedName>
        <fullName evidence="2">Uncharacterized protein</fullName>
    </submittedName>
</protein>
<feature type="compositionally biased region" description="Low complexity" evidence="1">
    <location>
        <begin position="125"/>
        <end position="140"/>
    </location>
</feature>
<feature type="compositionally biased region" description="Basic and acidic residues" evidence="1">
    <location>
        <begin position="767"/>
        <end position="776"/>
    </location>
</feature>
<evidence type="ECO:0000256" key="1">
    <source>
        <dbReference type="SAM" id="MobiDB-lite"/>
    </source>
</evidence>
<feature type="region of interest" description="Disordered" evidence="1">
    <location>
        <begin position="232"/>
        <end position="271"/>
    </location>
</feature>
<feature type="compositionally biased region" description="Polar residues" evidence="1">
    <location>
        <begin position="482"/>
        <end position="494"/>
    </location>
</feature>
<reference evidence="2" key="1">
    <citation type="submission" date="2022-07" db="EMBL/GenBank/DDBJ databases">
        <title>Genome analysis of Parmales, a sister group of diatoms, reveals the evolutionary specialization of diatoms from phago-mixotrophs to photoautotrophs.</title>
        <authorList>
            <person name="Ban H."/>
            <person name="Sato S."/>
            <person name="Yoshikawa S."/>
            <person name="Kazumasa Y."/>
            <person name="Nakamura Y."/>
            <person name="Ichinomiya M."/>
            <person name="Saitoh K."/>
            <person name="Sato N."/>
            <person name="Blanc-Mathieu R."/>
            <person name="Endo H."/>
            <person name="Kuwata A."/>
            <person name="Ogata H."/>
        </authorList>
    </citation>
    <scope>NUCLEOTIDE SEQUENCE</scope>
</reference>
<feature type="region of interest" description="Disordered" evidence="1">
    <location>
        <begin position="288"/>
        <end position="322"/>
    </location>
</feature>
<proteinExistence type="predicted"/>
<accession>A0A9W6ZW64</accession>
<dbReference type="Proteomes" id="UP001165082">
    <property type="component" value="Unassembled WGS sequence"/>
</dbReference>
<feature type="compositionally biased region" description="Polar residues" evidence="1">
    <location>
        <begin position="292"/>
        <end position="304"/>
    </location>
</feature>
<evidence type="ECO:0000313" key="3">
    <source>
        <dbReference type="Proteomes" id="UP001165082"/>
    </source>
</evidence>
<feature type="compositionally biased region" description="Low complexity" evidence="1">
    <location>
        <begin position="863"/>
        <end position="876"/>
    </location>
</feature>
<dbReference type="EMBL" id="BRXZ01002379">
    <property type="protein sequence ID" value="GMH60816.1"/>
    <property type="molecule type" value="Genomic_DNA"/>
</dbReference>
<dbReference type="OrthoDB" id="206177at2759"/>
<feature type="region of interest" description="Disordered" evidence="1">
    <location>
        <begin position="166"/>
        <end position="201"/>
    </location>
</feature>
<comment type="caution">
    <text evidence="2">The sequence shown here is derived from an EMBL/GenBank/DDBJ whole genome shotgun (WGS) entry which is preliminary data.</text>
</comment>
<feature type="compositionally biased region" description="Polar residues" evidence="1">
    <location>
        <begin position="78"/>
        <end position="87"/>
    </location>
</feature>
<feature type="region of interest" description="Disordered" evidence="1">
    <location>
        <begin position="745"/>
        <end position="776"/>
    </location>
</feature>
<feature type="compositionally biased region" description="Basic and acidic residues" evidence="1">
    <location>
        <begin position="418"/>
        <end position="429"/>
    </location>
</feature>
<keyword evidence="3" id="KW-1185">Reference proteome</keyword>
<dbReference type="AlphaFoldDB" id="A0A9W6ZW64"/>
<gene>
    <name evidence="2" type="ORF">TrRE_jg13595</name>
</gene>
<name>A0A9W6ZW64_9STRA</name>
<dbReference type="PANTHER" id="PTHR37028">
    <property type="entry name" value="UNNAMED PRODUCT-RELATED"/>
    <property type="match status" value="1"/>
</dbReference>
<feature type="compositionally biased region" description="Basic and acidic residues" evidence="1">
    <location>
        <begin position="898"/>
        <end position="907"/>
    </location>
</feature>
<feature type="region of interest" description="Disordered" evidence="1">
    <location>
        <begin position="863"/>
        <end position="907"/>
    </location>
</feature>